<organism evidence="11 12">
    <name type="scientific">Bugula neritina</name>
    <name type="common">Brown bryozoan</name>
    <name type="synonym">Sertularia neritina</name>
    <dbReference type="NCBI Taxonomy" id="10212"/>
    <lineage>
        <taxon>Eukaryota</taxon>
        <taxon>Metazoa</taxon>
        <taxon>Spiralia</taxon>
        <taxon>Lophotrochozoa</taxon>
        <taxon>Bryozoa</taxon>
        <taxon>Gymnolaemata</taxon>
        <taxon>Cheilostomatida</taxon>
        <taxon>Flustrina</taxon>
        <taxon>Buguloidea</taxon>
        <taxon>Bugulidae</taxon>
        <taxon>Bugula</taxon>
    </lineage>
</organism>
<keyword evidence="9" id="KW-0732">Signal</keyword>
<sequence>MILAVILINTICLCTALDDYTQVSYFIPPGPLSGRAAPLHSWFRPIRIHVHEVDLAHHLPDVSSQDLYRELIFDGLDLIRQLLQVFPVSDTLKLEYDYSKLCENPLQSSVRLCGQKWSNVVVNEDCGVREGFQIPAEHMAEFRIYTSETEYTVDIPGGAGINDTDIVLYVSAKSLDYCNVQNAGILGFAKICKRDQFGRPIASFLNMCPDGFSSASKAKLKDTIFHEILHSMGFLGSSLNLFIQSCEITNRQLDCKFLSDYYTDSYRFPWHVLRDNSPSESDYRYEIKSTNALTAWQHHLGCDTAPDDGPVWSVHASPNPARQNPIPGDHWTWTSMMGSLMSPFVKEPYMQVLDNMTVSWFKDTGWYFVSDNLTQPLLWGKNSGCDFAHPVNYCQKVVNGELQDRFLCQQSGESGCHYLHLHKGVCTPTESRVPMCRYYKPDPQGDCFTPRSVTDGLEEFCQECRCFVSSLHETESVTSEPTCLRRRCTQTGLQVFINGAWVSCPYHQTIVVEGLKGTIQCPASDVLCTSRDLSLSDVLSVAATTTTSTTTTTTKLFSSGISTQGTSQPPRVHSCDVTGGYNAASPLICYLSVYIYSFNIFVSIFITC</sequence>
<feature type="binding site" evidence="8">
    <location>
        <position position="226"/>
    </location>
    <ligand>
        <name>Zn(2+)</name>
        <dbReference type="ChEBI" id="CHEBI:29105"/>
        <note>catalytic</note>
    </ligand>
</feature>
<feature type="binding site" evidence="8">
    <location>
        <position position="230"/>
    </location>
    <ligand>
        <name>Zn(2+)</name>
        <dbReference type="ChEBI" id="CHEBI:29105"/>
        <note>catalytic</note>
    </ligand>
</feature>
<comment type="caution">
    <text evidence="11">The sequence shown here is derived from an EMBL/GenBank/DDBJ whole genome shotgun (WGS) entry which is preliminary data.</text>
</comment>
<comment type="cofactor">
    <cofactor evidence="8 9">
        <name>Zn(2+)</name>
        <dbReference type="ChEBI" id="CHEBI:29105"/>
    </cofactor>
    <text evidence="8 9">Binds 1 zinc ion per subunit.</text>
</comment>
<evidence type="ECO:0000256" key="8">
    <source>
        <dbReference type="PIRSR" id="PIRSR601577-2"/>
    </source>
</evidence>
<keyword evidence="12" id="KW-1185">Reference proteome</keyword>
<keyword evidence="3 8" id="KW-0479">Metal-binding</keyword>
<keyword evidence="10" id="KW-1133">Transmembrane helix</keyword>
<evidence type="ECO:0000313" key="11">
    <source>
        <dbReference type="EMBL" id="KAF6023934.1"/>
    </source>
</evidence>
<dbReference type="GO" id="GO:0004222">
    <property type="term" value="F:metalloendopeptidase activity"/>
    <property type="evidence" value="ECO:0007669"/>
    <property type="project" value="UniProtKB-UniRule"/>
</dbReference>
<dbReference type="Gene3D" id="3.90.132.10">
    <property type="entry name" value="Leishmanolysin , domain 2"/>
    <property type="match status" value="1"/>
</dbReference>
<accession>A0A7J7JE69</accession>
<evidence type="ECO:0000256" key="7">
    <source>
        <dbReference type="PIRSR" id="PIRSR601577-1"/>
    </source>
</evidence>
<dbReference type="AlphaFoldDB" id="A0A7J7JE69"/>
<evidence type="ECO:0000313" key="12">
    <source>
        <dbReference type="Proteomes" id="UP000593567"/>
    </source>
</evidence>
<protein>
    <recommendedName>
        <fullName evidence="9">Leishmanolysin-like peptidase</fullName>
        <ecNumber evidence="9">3.4.24.-</ecNumber>
    </recommendedName>
</protein>
<dbReference type="GO" id="GO:0016020">
    <property type="term" value="C:membrane"/>
    <property type="evidence" value="ECO:0007669"/>
    <property type="project" value="InterPro"/>
</dbReference>
<dbReference type="EMBL" id="VXIV02002644">
    <property type="protein sequence ID" value="KAF6023934.1"/>
    <property type="molecule type" value="Genomic_DNA"/>
</dbReference>
<keyword evidence="10" id="KW-0472">Membrane</keyword>
<evidence type="ECO:0000256" key="10">
    <source>
        <dbReference type="SAM" id="Phobius"/>
    </source>
</evidence>
<dbReference type="GO" id="GO:0006508">
    <property type="term" value="P:proteolysis"/>
    <property type="evidence" value="ECO:0007669"/>
    <property type="project" value="UniProtKB-KW"/>
</dbReference>
<evidence type="ECO:0000256" key="1">
    <source>
        <dbReference type="ARBA" id="ARBA00005860"/>
    </source>
</evidence>
<dbReference type="GO" id="GO:0046872">
    <property type="term" value="F:metal ion binding"/>
    <property type="evidence" value="ECO:0007669"/>
    <property type="project" value="UniProtKB-KW"/>
</dbReference>
<keyword evidence="4 9" id="KW-0378">Hydrolase</keyword>
<comment type="similarity">
    <text evidence="1 9">Belongs to the peptidase M8 family.</text>
</comment>
<feature type="active site" evidence="7">
    <location>
        <position position="227"/>
    </location>
</feature>
<dbReference type="SUPFAM" id="SSF55486">
    <property type="entry name" value="Metalloproteases ('zincins'), catalytic domain"/>
    <property type="match status" value="1"/>
</dbReference>
<reference evidence="11" key="1">
    <citation type="submission" date="2020-06" db="EMBL/GenBank/DDBJ databases">
        <title>Draft genome of Bugula neritina, a colonial animal packing powerful symbionts and potential medicines.</title>
        <authorList>
            <person name="Rayko M."/>
        </authorList>
    </citation>
    <scope>NUCLEOTIDE SEQUENCE [LARGE SCALE GENOMIC DNA]</scope>
    <source>
        <strain evidence="11">Kwan_BN1</strain>
    </source>
</reference>
<evidence type="ECO:0000256" key="4">
    <source>
        <dbReference type="ARBA" id="ARBA00022801"/>
    </source>
</evidence>
<proteinExistence type="inferred from homology"/>
<dbReference type="PANTHER" id="PTHR10942:SF6">
    <property type="entry name" value="CILIATED LEFT-RIGHT ORGANIZER METALLOPEPTIDASE"/>
    <property type="match status" value="1"/>
</dbReference>
<gene>
    <name evidence="11" type="ORF">EB796_017759</name>
</gene>
<evidence type="ECO:0000256" key="9">
    <source>
        <dbReference type="RuleBase" id="RU366077"/>
    </source>
</evidence>
<dbReference type="Pfam" id="PF01457">
    <property type="entry name" value="Peptidase_M8"/>
    <property type="match status" value="2"/>
</dbReference>
<dbReference type="EC" id="3.4.24.-" evidence="9"/>
<dbReference type="GO" id="GO:0007155">
    <property type="term" value="P:cell adhesion"/>
    <property type="evidence" value="ECO:0007669"/>
    <property type="project" value="InterPro"/>
</dbReference>
<dbReference type="Gene3D" id="3.10.170.20">
    <property type="match status" value="1"/>
</dbReference>
<feature type="transmembrane region" description="Helical" evidence="10">
    <location>
        <begin position="583"/>
        <end position="606"/>
    </location>
</feature>
<feature type="signal peptide" evidence="9">
    <location>
        <begin position="1"/>
        <end position="16"/>
    </location>
</feature>
<evidence type="ECO:0000256" key="3">
    <source>
        <dbReference type="ARBA" id="ARBA00022723"/>
    </source>
</evidence>
<keyword evidence="10" id="KW-0812">Transmembrane</keyword>
<keyword evidence="5 8" id="KW-0862">Zinc</keyword>
<dbReference type="GO" id="GO:0005737">
    <property type="term" value="C:cytoplasm"/>
    <property type="evidence" value="ECO:0007669"/>
    <property type="project" value="TreeGrafter"/>
</dbReference>
<dbReference type="Proteomes" id="UP000593567">
    <property type="component" value="Unassembled WGS sequence"/>
</dbReference>
<keyword evidence="2 9" id="KW-0645">Protease</keyword>
<evidence type="ECO:0000256" key="5">
    <source>
        <dbReference type="ARBA" id="ARBA00022833"/>
    </source>
</evidence>
<dbReference type="OrthoDB" id="527990at2759"/>
<dbReference type="InterPro" id="IPR001577">
    <property type="entry name" value="Peptidase_M8"/>
</dbReference>
<feature type="binding site" evidence="8">
    <location>
        <position position="330"/>
    </location>
    <ligand>
        <name>Zn(2+)</name>
        <dbReference type="ChEBI" id="CHEBI:29105"/>
        <note>catalytic</note>
    </ligand>
</feature>
<keyword evidence="6 8" id="KW-0482">Metalloprotease</keyword>
<evidence type="ECO:0000256" key="6">
    <source>
        <dbReference type="ARBA" id="ARBA00023049"/>
    </source>
</evidence>
<evidence type="ECO:0000256" key="2">
    <source>
        <dbReference type="ARBA" id="ARBA00022670"/>
    </source>
</evidence>
<dbReference type="PANTHER" id="PTHR10942">
    <property type="entry name" value="LEISHMANOLYSIN-LIKE PEPTIDASE"/>
    <property type="match status" value="1"/>
</dbReference>
<feature type="chain" id="PRO_5029932446" description="Leishmanolysin-like peptidase" evidence="9">
    <location>
        <begin position="17"/>
        <end position="608"/>
    </location>
</feature>
<name>A0A7J7JE69_BUGNE</name>